<sequence>MPHEKNQKLDYDIQKAMGDSDLRQTIVELSLKFGCPWFAVQDHLHRIGQLYRIIVFFLVRRILQEVRLELLSPPQCSPDLAPSD</sequence>
<protein>
    <submittedName>
        <fullName evidence="1">Uncharacterized protein</fullName>
    </submittedName>
</protein>
<name>A0A8X6TB60_NEPPI</name>
<organism evidence="1 2">
    <name type="scientific">Nephila pilipes</name>
    <name type="common">Giant wood spider</name>
    <name type="synonym">Nephila maculata</name>
    <dbReference type="NCBI Taxonomy" id="299642"/>
    <lineage>
        <taxon>Eukaryota</taxon>
        <taxon>Metazoa</taxon>
        <taxon>Ecdysozoa</taxon>
        <taxon>Arthropoda</taxon>
        <taxon>Chelicerata</taxon>
        <taxon>Arachnida</taxon>
        <taxon>Araneae</taxon>
        <taxon>Araneomorphae</taxon>
        <taxon>Entelegynae</taxon>
        <taxon>Araneoidea</taxon>
        <taxon>Nephilidae</taxon>
        <taxon>Nephila</taxon>
    </lineage>
</organism>
<comment type="caution">
    <text evidence="1">The sequence shown here is derived from an EMBL/GenBank/DDBJ whole genome shotgun (WGS) entry which is preliminary data.</text>
</comment>
<accession>A0A8X6TB60</accession>
<dbReference type="Proteomes" id="UP000887013">
    <property type="component" value="Unassembled WGS sequence"/>
</dbReference>
<dbReference type="OrthoDB" id="8189826at2759"/>
<dbReference type="EMBL" id="BMAW01005626">
    <property type="protein sequence ID" value="GFS95131.1"/>
    <property type="molecule type" value="Genomic_DNA"/>
</dbReference>
<evidence type="ECO:0000313" key="2">
    <source>
        <dbReference type="Proteomes" id="UP000887013"/>
    </source>
</evidence>
<gene>
    <name evidence="1" type="ORF">NPIL_400391</name>
</gene>
<reference evidence="1" key="1">
    <citation type="submission" date="2020-08" db="EMBL/GenBank/DDBJ databases">
        <title>Multicomponent nature underlies the extraordinary mechanical properties of spider dragline silk.</title>
        <authorList>
            <person name="Kono N."/>
            <person name="Nakamura H."/>
            <person name="Mori M."/>
            <person name="Yoshida Y."/>
            <person name="Ohtoshi R."/>
            <person name="Malay A.D."/>
            <person name="Moran D.A.P."/>
            <person name="Tomita M."/>
            <person name="Numata K."/>
            <person name="Arakawa K."/>
        </authorList>
    </citation>
    <scope>NUCLEOTIDE SEQUENCE</scope>
</reference>
<proteinExistence type="predicted"/>
<dbReference type="AlphaFoldDB" id="A0A8X6TB60"/>
<evidence type="ECO:0000313" key="1">
    <source>
        <dbReference type="EMBL" id="GFS95131.1"/>
    </source>
</evidence>
<keyword evidence="2" id="KW-1185">Reference proteome</keyword>